<organism evidence="2 3">
    <name type="scientific">Giardia muris</name>
    <dbReference type="NCBI Taxonomy" id="5742"/>
    <lineage>
        <taxon>Eukaryota</taxon>
        <taxon>Metamonada</taxon>
        <taxon>Diplomonadida</taxon>
        <taxon>Hexamitidae</taxon>
        <taxon>Giardiinae</taxon>
        <taxon>Giardia</taxon>
    </lineage>
</organism>
<sequence>MSENDNLFCQNSMTSDLQLDIDFLDPTEDQEFEVRALLASLLATTPYADTAVELAKLICQQPEVGTVMLAAEGGDILGFMSCLSFTQHIDRPSVVRLLDLVLDALSTQEEHSSAIRKLFDMLEAGTATVGLLITGRYANLPGDAAAALHRVLSDDLRWISSDAYDSSTPARFFTFTHIICLSKGVFAAPKDPRAPEAKDITRFLNIEDGELISHALHSAVYPADLGQYNCWVVALFDVASFERAVNALEAP</sequence>
<gene>
    <name evidence="2" type="ORF">GMRT_14908</name>
</gene>
<evidence type="ECO:0000313" key="2">
    <source>
        <dbReference type="EMBL" id="TNJ27017.1"/>
    </source>
</evidence>
<evidence type="ECO:0000313" key="3">
    <source>
        <dbReference type="Proteomes" id="UP000315496"/>
    </source>
</evidence>
<dbReference type="GO" id="GO:0005634">
    <property type="term" value="C:nucleus"/>
    <property type="evidence" value="ECO:0007669"/>
    <property type="project" value="TreeGrafter"/>
</dbReference>
<proteinExistence type="inferred from homology"/>
<protein>
    <submittedName>
        <fullName evidence="2">p21-C-terminal region-binding protein</fullName>
    </submittedName>
</protein>
<comment type="caution">
    <text evidence="2">The sequence shown here is derived from an EMBL/GenBank/DDBJ whole genome shotgun (WGS) entry which is preliminary data.</text>
</comment>
<accession>A0A4Z1T1Z1</accession>
<dbReference type="PANTHER" id="PTHR13261:SF0">
    <property type="entry name" value="BRCA2 AND CDKN1A-INTERACTING PROTEIN"/>
    <property type="match status" value="1"/>
</dbReference>
<name>A0A4Z1T1Z1_GIAMU</name>
<comment type="similarity">
    <text evidence="1">Belongs to the BCP1 family.</text>
</comment>
<dbReference type="Pfam" id="PF13862">
    <property type="entry name" value="BCCIP"/>
    <property type="match status" value="1"/>
</dbReference>
<dbReference type="OrthoDB" id="27543at2759"/>
<dbReference type="Proteomes" id="UP000315496">
    <property type="component" value="Chromosome 4"/>
</dbReference>
<dbReference type="PANTHER" id="PTHR13261">
    <property type="entry name" value="BRCA2 AND CDKN1A INTERACTING PROTEIN"/>
    <property type="match status" value="1"/>
</dbReference>
<dbReference type="InterPro" id="IPR025602">
    <property type="entry name" value="BCP1_family"/>
</dbReference>
<dbReference type="VEuPathDB" id="GiardiaDB:GMRT_14908"/>
<evidence type="ECO:0000256" key="1">
    <source>
        <dbReference type="ARBA" id="ARBA00006781"/>
    </source>
</evidence>
<reference evidence="2 3" key="1">
    <citation type="submission" date="2019-05" db="EMBL/GenBank/DDBJ databases">
        <title>The compact genome of Giardia muris reveals important steps in the evolution of intestinal protozoan parasites.</title>
        <authorList>
            <person name="Xu F."/>
            <person name="Jimenez-Gonzalez A."/>
            <person name="Einarsson E."/>
            <person name="Astvaldsson A."/>
            <person name="Peirasmaki D."/>
            <person name="Eckmann L."/>
            <person name="Andersson J.O."/>
            <person name="Svard S.G."/>
            <person name="Jerlstrom-Hultqvist J."/>
        </authorList>
    </citation>
    <scope>NUCLEOTIDE SEQUENCE [LARGE SCALE GENOMIC DNA]</scope>
    <source>
        <strain evidence="2 3">Roberts-Thomson</strain>
    </source>
</reference>
<keyword evidence="3" id="KW-1185">Reference proteome</keyword>
<dbReference type="AlphaFoldDB" id="A0A4Z1T1Z1"/>
<dbReference type="EMBL" id="VDLU01000004">
    <property type="protein sequence ID" value="TNJ27017.1"/>
    <property type="molecule type" value="Genomic_DNA"/>
</dbReference>